<reference evidence="1 2" key="1">
    <citation type="journal article" date="2024" name="BMC Genomics">
        <title>De novo assembly and annotation of Popillia japonica's genome with initial clues to its potential as an invasive pest.</title>
        <authorList>
            <person name="Cucini C."/>
            <person name="Boschi S."/>
            <person name="Funari R."/>
            <person name="Cardaioli E."/>
            <person name="Iannotti N."/>
            <person name="Marturano G."/>
            <person name="Paoli F."/>
            <person name="Bruttini M."/>
            <person name="Carapelli A."/>
            <person name="Frati F."/>
            <person name="Nardi F."/>
        </authorList>
    </citation>
    <scope>NUCLEOTIDE SEQUENCE [LARGE SCALE GENOMIC DNA]</scope>
    <source>
        <strain evidence="1">DMR45628</strain>
    </source>
</reference>
<accession>A0AAW1JW04</accession>
<proteinExistence type="predicted"/>
<evidence type="ECO:0000313" key="1">
    <source>
        <dbReference type="EMBL" id="KAK9708861.1"/>
    </source>
</evidence>
<evidence type="ECO:0008006" key="3">
    <source>
        <dbReference type="Google" id="ProtNLM"/>
    </source>
</evidence>
<organism evidence="1 2">
    <name type="scientific">Popillia japonica</name>
    <name type="common">Japanese beetle</name>
    <dbReference type="NCBI Taxonomy" id="7064"/>
    <lineage>
        <taxon>Eukaryota</taxon>
        <taxon>Metazoa</taxon>
        <taxon>Ecdysozoa</taxon>
        <taxon>Arthropoda</taxon>
        <taxon>Hexapoda</taxon>
        <taxon>Insecta</taxon>
        <taxon>Pterygota</taxon>
        <taxon>Neoptera</taxon>
        <taxon>Endopterygota</taxon>
        <taxon>Coleoptera</taxon>
        <taxon>Polyphaga</taxon>
        <taxon>Scarabaeiformia</taxon>
        <taxon>Scarabaeidae</taxon>
        <taxon>Rutelinae</taxon>
        <taxon>Popillia</taxon>
    </lineage>
</organism>
<dbReference type="EMBL" id="JASPKY010000320">
    <property type="protein sequence ID" value="KAK9708861.1"/>
    <property type="molecule type" value="Genomic_DNA"/>
</dbReference>
<dbReference type="InterPro" id="IPR043128">
    <property type="entry name" value="Rev_trsase/Diguanyl_cyclase"/>
</dbReference>
<protein>
    <recommendedName>
        <fullName evidence="3">Reverse transcriptase</fullName>
    </recommendedName>
</protein>
<dbReference type="InterPro" id="IPR050951">
    <property type="entry name" value="Retrovirus_Pol_polyprotein"/>
</dbReference>
<sequence>MKIQLLKAKYARVFDINSVGKIEGMQAKLKLKSHYKPVIKKARQVSFSIKPRIEQELENLEKKVKQSKWATPIVAIPKASNEIRLCGDYKVTVNPNLVIDSHPIPTVEELFTDMSGGEKITKIDLSQAYLQLELTPESRDILTLNVEIY</sequence>
<dbReference type="PANTHER" id="PTHR37984">
    <property type="entry name" value="PROTEIN CBG26694"/>
    <property type="match status" value="1"/>
</dbReference>
<dbReference type="Proteomes" id="UP001458880">
    <property type="component" value="Unassembled WGS sequence"/>
</dbReference>
<evidence type="ECO:0000313" key="2">
    <source>
        <dbReference type="Proteomes" id="UP001458880"/>
    </source>
</evidence>
<dbReference type="Gene3D" id="3.10.10.10">
    <property type="entry name" value="HIV Type 1 Reverse Transcriptase, subunit A, domain 1"/>
    <property type="match status" value="1"/>
</dbReference>
<gene>
    <name evidence="1" type="ORF">QE152_g26942</name>
</gene>
<dbReference type="PANTHER" id="PTHR37984:SF5">
    <property type="entry name" value="PROTEIN NYNRIN-LIKE"/>
    <property type="match status" value="1"/>
</dbReference>
<keyword evidence="2" id="KW-1185">Reference proteome</keyword>
<dbReference type="GO" id="GO:0071897">
    <property type="term" value="P:DNA biosynthetic process"/>
    <property type="evidence" value="ECO:0007669"/>
    <property type="project" value="UniProtKB-ARBA"/>
</dbReference>
<name>A0AAW1JW04_POPJA</name>
<comment type="caution">
    <text evidence="1">The sequence shown here is derived from an EMBL/GenBank/DDBJ whole genome shotgun (WGS) entry which is preliminary data.</text>
</comment>
<dbReference type="AlphaFoldDB" id="A0AAW1JW04"/>
<dbReference type="InterPro" id="IPR043502">
    <property type="entry name" value="DNA/RNA_pol_sf"/>
</dbReference>
<dbReference type="SUPFAM" id="SSF56672">
    <property type="entry name" value="DNA/RNA polymerases"/>
    <property type="match status" value="1"/>
</dbReference>
<dbReference type="Gene3D" id="3.30.70.270">
    <property type="match status" value="1"/>
</dbReference>